<dbReference type="AlphaFoldDB" id="A0A1G8HF55"/>
<dbReference type="Gene3D" id="3.90.1590.10">
    <property type="entry name" value="glutathione-dependent formaldehyde- activating enzyme (gfa)"/>
    <property type="match status" value="1"/>
</dbReference>
<dbReference type="PANTHER" id="PTHR33337">
    <property type="entry name" value="GFA DOMAIN-CONTAINING PROTEIN"/>
    <property type="match status" value="1"/>
</dbReference>
<dbReference type="Pfam" id="PF04828">
    <property type="entry name" value="GFA"/>
    <property type="match status" value="1"/>
</dbReference>
<sequence>MEDVICGSCQCGQVSYELKGKPKLVFACHCTECQKLATAPYSVTAVIAKQDIEFMGELREWSRSSDSGNINSAKFCPNCGNRIYHFNPEDDLTIKLKLKPVDKATSAIFEPTVHVWTSEKLEWVQIPAGTKCYPKALI</sequence>
<gene>
    <name evidence="6" type="ORF">SAMN04488136_15013</name>
</gene>
<dbReference type="STRING" id="861298.SAMN04488136_15013"/>
<proteinExistence type="inferred from homology"/>
<accession>A0A1G8HF55</accession>
<organism evidence="6 7">
    <name type="scientific">Vibrio xiamenensis</name>
    <dbReference type="NCBI Taxonomy" id="861298"/>
    <lineage>
        <taxon>Bacteria</taxon>
        <taxon>Pseudomonadati</taxon>
        <taxon>Pseudomonadota</taxon>
        <taxon>Gammaproteobacteria</taxon>
        <taxon>Vibrionales</taxon>
        <taxon>Vibrionaceae</taxon>
        <taxon>Vibrio</taxon>
    </lineage>
</organism>
<dbReference type="InterPro" id="IPR011057">
    <property type="entry name" value="Mss4-like_sf"/>
</dbReference>
<name>A0A1G8HF55_9VIBR</name>
<dbReference type="GO" id="GO:0046872">
    <property type="term" value="F:metal ion binding"/>
    <property type="evidence" value="ECO:0007669"/>
    <property type="project" value="UniProtKB-KW"/>
</dbReference>
<dbReference type="EMBL" id="FNDD01000050">
    <property type="protein sequence ID" value="SDI05205.1"/>
    <property type="molecule type" value="Genomic_DNA"/>
</dbReference>
<reference evidence="6 7" key="1">
    <citation type="submission" date="2016-10" db="EMBL/GenBank/DDBJ databases">
        <authorList>
            <person name="de Groot N.N."/>
        </authorList>
    </citation>
    <scope>NUCLEOTIDE SEQUENCE [LARGE SCALE GENOMIC DNA]</scope>
    <source>
        <strain evidence="6 7">CGMCC 1.10228</strain>
    </source>
</reference>
<evidence type="ECO:0000256" key="1">
    <source>
        <dbReference type="ARBA" id="ARBA00005495"/>
    </source>
</evidence>
<dbReference type="PANTHER" id="PTHR33337:SF40">
    <property type="entry name" value="CENP-V_GFA DOMAIN-CONTAINING PROTEIN-RELATED"/>
    <property type="match status" value="1"/>
</dbReference>
<dbReference type="RefSeq" id="WP_093279421.1">
    <property type="nucleotide sequence ID" value="NZ_FNDD01000050.1"/>
</dbReference>
<comment type="similarity">
    <text evidence="1">Belongs to the Gfa family.</text>
</comment>
<dbReference type="GO" id="GO:0016846">
    <property type="term" value="F:carbon-sulfur lyase activity"/>
    <property type="evidence" value="ECO:0007669"/>
    <property type="project" value="InterPro"/>
</dbReference>
<dbReference type="InterPro" id="IPR006913">
    <property type="entry name" value="CENP-V/GFA"/>
</dbReference>
<keyword evidence="7" id="KW-1185">Reference proteome</keyword>
<evidence type="ECO:0000313" key="6">
    <source>
        <dbReference type="EMBL" id="SDI05205.1"/>
    </source>
</evidence>
<keyword evidence="3" id="KW-0862">Zinc</keyword>
<keyword evidence="2" id="KW-0479">Metal-binding</keyword>
<dbReference type="PROSITE" id="PS51891">
    <property type="entry name" value="CENP_V_GFA"/>
    <property type="match status" value="1"/>
</dbReference>
<evidence type="ECO:0000313" key="7">
    <source>
        <dbReference type="Proteomes" id="UP000198854"/>
    </source>
</evidence>
<dbReference type="Proteomes" id="UP000198854">
    <property type="component" value="Unassembled WGS sequence"/>
</dbReference>
<evidence type="ECO:0000259" key="5">
    <source>
        <dbReference type="PROSITE" id="PS51891"/>
    </source>
</evidence>
<feature type="domain" description="CENP-V/GFA" evidence="5">
    <location>
        <begin position="5"/>
        <end position="117"/>
    </location>
</feature>
<evidence type="ECO:0000256" key="2">
    <source>
        <dbReference type="ARBA" id="ARBA00022723"/>
    </source>
</evidence>
<evidence type="ECO:0000256" key="3">
    <source>
        <dbReference type="ARBA" id="ARBA00022833"/>
    </source>
</evidence>
<dbReference type="OrthoDB" id="9786619at2"/>
<protein>
    <submittedName>
        <fullName evidence="6">Uncharacterized conserved protein</fullName>
    </submittedName>
</protein>
<dbReference type="SUPFAM" id="SSF51316">
    <property type="entry name" value="Mss4-like"/>
    <property type="match status" value="1"/>
</dbReference>
<keyword evidence="4" id="KW-0456">Lyase</keyword>
<evidence type="ECO:0000256" key="4">
    <source>
        <dbReference type="ARBA" id="ARBA00023239"/>
    </source>
</evidence>